<protein>
    <submittedName>
        <fullName evidence="1">Uncharacterized protein</fullName>
    </submittedName>
</protein>
<dbReference type="Proteomes" id="UP000774935">
    <property type="component" value="Unassembled WGS sequence"/>
</dbReference>
<dbReference type="EMBL" id="JAHWXQ010000002">
    <property type="protein sequence ID" value="MBW3364718.1"/>
    <property type="molecule type" value="Genomic_DNA"/>
</dbReference>
<dbReference type="RefSeq" id="WP_199109275.1">
    <property type="nucleotide sequence ID" value="NZ_JAHWXQ010000002.1"/>
</dbReference>
<sequence length="119" mass="13658">MLATLEQLQYNSLIDGFLDSVAERNLKFYASDLLEKHGCQSREELGQAVKRATEVCSCLHLPLQENFKAVYRAQNGQLVQDWRLSPMAYMLLVINADSRNELVAHLQVELIKRALHQEE</sequence>
<comment type="caution">
    <text evidence="1">The sequence shown here is derived from an EMBL/GenBank/DDBJ whole genome shotgun (WGS) entry which is preliminary data.</text>
</comment>
<keyword evidence="2" id="KW-1185">Reference proteome</keyword>
<evidence type="ECO:0000313" key="2">
    <source>
        <dbReference type="Proteomes" id="UP000774935"/>
    </source>
</evidence>
<organism evidence="1 2">
    <name type="scientific">Pontibacter populi</name>
    <dbReference type="NCBI Taxonomy" id="890055"/>
    <lineage>
        <taxon>Bacteria</taxon>
        <taxon>Pseudomonadati</taxon>
        <taxon>Bacteroidota</taxon>
        <taxon>Cytophagia</taxon>
        <taxon>Cytophagales</taxon>
        <taxon>Hymenobacteraceae</taxon>
        <taxon>Pontibacter</taxon>
    </lineage>
</organism>
<evidence type="ECO:0000313" key="1">
    <source>
        <dbReference type="EMBL" id="MBW3364718.1"/>
    </source>
</evidence>
<accession>A0ABS6X9Q6</accession>
<gene>
    <name evidence="1" type="ORF">KYK27_06675</name>
</gene>
<reference evidence="1 2" key="1">
    <citation type="submission" date="2021-07" db="EMBL/GenBank/DDBJ databases">
        <authorList>
            <person name="Kim M.K."/>
        </authorList>
    </citation>
    <scope>NUCLEOTIDE SEQUENCE [LARGE SCALE GENOMIC DNA]</scope>
    <source>
        <strain evidence="1 2">HLY7-15</strain>
    </source>
</reference>
<proteinExistence type="predicted"/>
<name>A0ABS6X9Q6_9BACT</name>